<proteinExistence type="predicted"/>
<comment type="caution">
    <text evidence="2">The sequence shown here is derived from an EMBL/GenBank/DDBJ whole genome shotgun (WGS) entry which is preliminary data.</text>
</comment>
<dbReference type="Proteomes" id="UP000484885">
    <property type="component" value="Unassembled WGS sequence"/>
</dbReference>
<keyword evidence="3" id="KW-1185">Reference proteome</keyword>
<dbReference type="InterPro" id="IPR029058">
    <property type="entry name" value="AB_hydrolase_fold"/>
</dbReference>
<sequence>MSALRHFRPSDLHGLSRLSIDGVLGTTELVEQMHYAIGRVSGPSLPSRNGRTRGITGLVYRSIYGITGLVGSTTDLAFGQIVPRLKQSQSTPQRDRMLAVLNGVLGDHLEASKNPLALKMSLRHNGQPLSPAPDLLAAQMPRPRRKIAVFLHGLCMNDRHWTPASAEIDRADLPRLLDETSGYLPLHLHYNTGRHISHNGRDFADQLEALLTAWPGPVDELVLIGHSMGGLVARSACHQAEASGHAWLTKTRRLITLGSPHHGAPLERIGHLVDRTLALTPFSRPFVRLGAIRSAGIIDLRHGNLVDEDWQQAGVLGSAHDRRVPLKLPAGLQLFTLGACLGESATEWRARMLGDGLVPVASALGRHRDPDHPLQLTPAAQQILQGVGHLDLPTRADAAHIVMGWLEGHA</sequence>
<dbReference type="Pfam" id="PF07819">
    <property type="entry name" value="PGAP1"/>
    <property type="match status" value="1"/>
</dbReference>
<dbReference type="GO" id="GO:0016788">
    <property type="term" value="F:hydrolase activity, acting on ester bonds"/>
    <property type="evidence" value="ECO:0007669"/>
    <property type="project" value="InterPro"/>
</dbReference>
<dbReference type="AlphaFoldDB" id="A0A845UZ13"/>
<dbReference type="InterPro" id="IPR012908">
    <property type="entry name" value="PGAP1-ab_dom-like"/>
</dbReference>
<protein>
    <submittedName>
        <fullName evidence="2">Alpha/beta fold hydrolase</fullName>
    </submittedName>
</protein>
<evidence type="ECO:0000313" key="2">
    <source>
        <dbReference type="EMBL" id="NDY95522.1"/>
    </source>
</evidence>
<keyword evidence="2" id="KW-0378">Hydrolase</keyword>
<dbReference type="RefSeq" id="WP_164210927.1">
    <property type="nucleotide sequence ID" value="NZ_JAAGSC010000040.1"/>
</dbReference>
<dbReference type="Gene3D" id="3.40.50.1820">
    <property type="entry name" value="alpha/beta hydrolase"/>
    <property type="match status" value="1"/>
</dbReference>
<evidence type="ECO:0000313" key="3">
    <source>
        <dbReference type="Proteomes" id="UP000484885"/>
    </source>
</evidence>
<reference evidence="2 3" key="1">
    <citation type="submission" date="2020-02" db="EMBL/GenBank/DDBJ databases">
        <authorList>
            <person name="Zhang X.-Y."/>
        </authorList>
    </citation>
    <scope>NUCLEOTIDE SEQUENCE [LARGE SCALE GENOMIC DNA]</scope>
    <source>
        <strain evidence="2 3">C33</strain>
    </source>
</reference>
<accession>A0A845UZ13</accession>
<organism evidence="2 3">
    <name type="scientific">Wenzhouxiangella limi</name>
    <dbReference type="NCBI Taxonomy" id="2707351"/>
    <lineage>
        <taxon>Bacteria</taxon>
        <taxon>Pseudomonadati</taxon>
        <taxon>Pseudomonadota</taxon>
        <taxon>Gammaproteobacteria</taxon>
        <taxon>Chromatiales</taxon>
        <taxon>Wenzhouxiangellaceae</taxon>
        <taxon>Wenzhouxiangella</taxon>
    </lineage>
</organism>
<dbReference type="SUPFAM" id="SSF53474">
    <property type="entry name" value="alpha/beta-Hydrolases"/>
    <property type="match status" value="1"/>
</dbReference>
<feature type="domain" description="GPI inositol-deacylase PGAP1-like alpha/beta" evidence="1">
    <location>
        <begin position="149"/>
        <end position="311"/>
    </location>
</feature>
<gene>
    <name evidence="2" type="ORF">G3I74_07275</name>
</gene>
<name>A0A845UZ13_9GAMM</name>
<dbReference type="EMBL" id="JAAGSC010000040">
    <property type="protein sequence ID" value="NDY95522.1"/>
    <property type="molecule type" value="Genomic_DNA"/>
</dbReference>
<evidence type="ECO:0000259" key="1">
    <source>
        <dbReference type="Pfam" id="PF07819"/>
    </source>
</evidence>